<evidence type="ECO:0000259" key="2">
    <source>
        <dbReference type="SMART" id="SM00563"/>
    </source>
</evidence>
<sequence>MILASSIALGIVAAYLAVAILQIVRLRLGFRQALLYVPLKLVYRIRDRKVRAARAVQTPVIYAITHQSRLDPALMLSLLPEDTLHILDDESARSPWLEPWRALARTIVFKAEHVFVSRRLVRVLKGRGRLAVYLPDTIEPDTKTYRLFRAVARIALRADAKVVPIFVGEARYLPFSRSRATDGRRRLFPRLSVNTLEPITIAELMALSIKQPARASNALFDRLAEARLAAPDPKRSLFLALRDAAFRYGPHHPIVESFEQAESGRMHATLSYRQLFVGARTFGHRFASVTAPGEAVGVLLPNTADMVVSLLALWSGDRVAAMIKPETQSAGITTAIRTALVRTVVSSRSFIANAGLSQAVEAAEKGGAKFVWLEDVRKNITIAEKLVAAALWWWPVHMRQEAATPAAILFTSGREADPKAVVLSHANLLANARQLEARLSIGLDDSLLNLLPVSRTFSLTGGIVLPLLAGARLLLDREALGSQREAAIAAKIRPSIILGNDTSLAAHGRLAENFNLSGLRFAMVGTGTVDDETRRIWRERFGARIVEGFGLTEAAPVVSINTATHNREGTAGRLLPGMRMKLEPVSGIPQAGRLLIQGPNLMLGYMRASQPGVLQALGDGWHDTGDIVDVDREGFLTVMGRAGRIASVGGEIVSLDAVEALACQLWPDGQHAAIAVPDKHKGEQVTLVTTADEPDLLRQFGRLAGASDRLIPHDIITIADLPRLDSGRIDYAAVRQMALQRLGIVAAA</sequence>
<dbReference type="Gene3D" id="3.30.300.30">
    <property type="match status" value="1"/>
</dbReference>
<dbReference type="SUPFAM" id="SSF56801">
    <property type="entry name" value="Acetyl-CoA synthetase-like"/>
    <property type="match status" value="1"/>
</dbReference>
<dbReference type="GO" id="GO:0006631">
    <property type="term" value="P:fatty acid metabolic process"/>
    <property type="evidence" value="ECO:0007669"/>
    <property type="project" value="TreeGrafter"/>
</dbReference>
<dbReference type="Gene3D" id="3.40.50.12780">
    <property type="entry name" value="N-terminal domain of ligase-like"/>
    <property type="match status" value="1"/>
</dbReference>
<dbReference type="Pfam" id="PF01553">
    <property type="entry name" value="Acyltransferase"/>
    <property type="match status" value="1"/>
</dbReference>
<comment type="similarity">
    <text evidence="1">Belongs to the ATP-dependent AMP-binding enzyme family.</text>
</comment>
<dbReference type="InterPro" id="IPR002123">
    <property type="entry name" value="Plipid/glycerol_acylTrfase"/>
</dbReference>
<reference evidence="3 4" key="1">
    <citation type="submission" date="2018-11" db="EMBL/GenBank/DDBJ databases">
        <title>Pseudaminobacter arsenicus sp. nov., an arsenic-resistant bacterium isolated from arsenic-rich aquifers.</title>
        <authorList>
            <person name="Mu Y."/>
        </authorList>
    </citation>
    <scope>NUCLEOTIDE SEQUENCE [LARGE SCALE GENOMIC DNA]</scope>
    <source>
        <strain evidence="3 4">CB3</strain>
    </source>
</reference>
<dbReference type="SMART" id="SM00563">
    <property type="entry name" value="PlsC"/>
    <property type="match status" value="1"/>
</dbReference>
<keyword evidence="3" id="KW-0012">Acyltransferase</keyword>
<dbReference type="AlphaFoldDB" id="A0A432V2S9"/>
<evidence type="ECO:0000313" key="3">
    <source>
        <dbReference type="EMBL" id="RUM96418.1"/>
    </source>
</evidence>
<keyword evidence="4" id="KW-1185">Reference proteome</keyword>
<evidence type="ECO:0000256" key="1">
    <source>
        <dbReference type="ARBA" id="ARBA00006432"/>
    </source>
</evidence>
<keyword evidence="3" id="KW-0808">Transferase</keyword>
<dbReference type="RefSeq" id="WP_128627910.1">
    <property type="nucleotide sequence ID" value="NZ_RKST01000019.1"/>
</dbReference>
<dbReference type="PANTHER" id="PTHR43201:SF8">
    <property type="entry name" value="ACYL-COA SYNTHETASE FAMILY MEMBER 3"/>
    <property type="match status" value="1"/>
</dbReference>
<evidence type="ECO:0000313" key="4">
    <source>
        <dbReference type="Proteomes" id="UP000281647"/>
    </source>
</evidence>
<dbReference type="InterPro" id="IPR045851">
    <property type="entry name" value="AMP-bd_C_sf"/>
</dbReference>
<dbReference type="Pfam" id="PF00501">
    <property type="entry name" value="AMP-binding"/>
    <property type="match status" value="1"/>
</dbReference>
<dbReference type="InterPro" id="IPR000873">
    <property type="entry name" value="AMP-dep_synth/lig_dom"/>
</dbReference>
<comment type="caution">
    <text evidence="3">The sequence shown here is derived from an EMBL/GenBank/DDBJ whole genome shotgun (WGS) entry which is preliminary data.</text>
</comment>
<dbReference type="EMBL" id="RKST01000019">
    <property type="protein sequence ID" value="RUM96418.1"/>
    <property type="molecule type" value="Genomic_DNA"/>
</dbReference>
<accession>A0A432V2S9</accession>
<dbReference type="InterPro" id="IPR042099">
    <property type="entry name" value="ANL_N_sf"/>
</dbReference>
<gene>
    <name evidence="3" type="ORF">EET67_17880</name>
</gene>
<proteinExistence type="inferred from homology"/>
<dbReference type="SUPFAM" id="SSF69593">
    <property type="entry name" value="Glycerol-3-phosphate (1)-acyltransferase"/>
    <property type="match status" value="1"/>
</dbReference>
<dbReference type="Proteomes" id="UP000281647">
    <property type="component" value="Unassembled WGS sequence"/>
</dbReference>
<dbReference type="GO" id="GO:0031956">
    <property type="term" value="F:medium-chain fatty acid-CoA ligase activity"/>
    <property type="evidence" value="ECO:0007669"/>
    <property type="project" value="TreeGrafter"/>
</dbReference>
<name>A0A432V2S9_9HYPH</name>
<protein>
    <submittedName>
        <fullName evidence="3">2-acyl-glycerophospho-ethanolamine acyltransferase</fullName>
    </submittedName>
</protein>
<dbReference type="OrthoDB" id="9803968at2"/>
<dbReference type="PANTHER" id="PTHR43201">
    <property type="entry name" value="ACYL-COA SYNTHETASE"/>
    <property type="match status" value="1"/>
</dbReference>
<dbReference type="GO" id="GO:0016746">
    <property type="term" value="F:acyltransferase activity"/>
    <property type="evidence" value="ECO:0007669"/>
    <property type="project" value="UniProtKB-KW"/>
</dbReference>
<feature type="domain" description="Phospholipid/glycerol acyltransferase" evidence="2">
    <location>
        <begin position="60"/>
        <end position="170"/>
    </location>
</feature>
<organism evidence="3 4">
    <name type="scientific">Borborobacter arsenicus</name>
    <dbReference type="NCBI Taxonomy" id="1851146"/>
    <lineage>
        <taxon>Bacteria</taxon>
        <taxon>Pseudomonadati</taxon>
        <taxon>Pseudomonadota</taxon>
        <taxon>Alphaproteobacteria</taxon>
        <taxon>Hyphomicrobiales</taxon>
        <taxon>Phyllobacteriaceae</taxon>
        <taxon>Borborobacter</taxon>
    </lineage>
</organism>